<keyword evidence="3" id="KW-1185">Reference proteome</keyword>
<dbReference type="PANTHER" id="PTHR11735:SF11">
    <property type="entry name" value="TRNA THREONYLCARBAMOYLADENOSINE BIOSYNTHESIS PROTEIN TSAB"/>
    <property type="match status" value="1"/>
</dbReference>
<feature type="domain" description="Gcp-like" evidence="1">
    <location>
        <begin position="27"/>
        <end position="226"/>
    </location>
</feature>
<proteinExistence type="predicted"/>
<sequence>MSILALDTSTVVSSVALAESDRLLAEITLQTKKTHSEHLMPHIADLLDKASQKRSDLTAIAVSIGPGSFTGLRIGLATAKALAYTLKLPLVGVPTMAALAFGCYAPGVTLAPMLDAQKGNVYFALYQWRLDGFHELTAPAVAAADSLLLRLSQMETSVVLLGEAAIMFQDQAQPYDNLFLPPAHSVIPRAGSVALLGLERLRNGQQDDIEALEPLYIRRSEAEVLWEQRHGGNVCG</sequence>
<gene>
    <name evidence="2" type="ORF">AXX12_13760</name>
</gene>
<dbReference type="AlphaFoldDB" id="A0A154BNY8"/>
<dbReference type="EMBL" id="LSGP01000025">
    <property type="protein sequence ID" value="KYZ75228.1"/>
    <property type="molecule type" value="Genomic_DNA"/>
</dbReference>
<name>A0A154BNY8_ANASB</name>
<dbReference type="GO" id="GO:0005829">
    <property type="term" value="C:cytosol"/>
    <property type="evidence" value="ECO:0007669"/>
    <property type="project" value="TreeGrafter"/>
</dbReference>
<dbReference type="GO" id="GO:0002949">
    <property type="term" value="P:tRNA threonylcarbamoyladenosine modification"/>
    <property type="evidence" value="ECO:0007669"/>
    <property type="project" value="InterPro"/>
</dbReference>
<dbReference type="InterPro" id="IPR000905">
    <property type="entry name" value="Gcp-like_dom"/>
</dbReference>
<dbReference type="RefSeq" id="WP_066244824.1">
    <property type="nucleotide sequence ID" value="NZ_LSGP01000025.1"/>
</dbReference>
<dbReference type="InterPro" id="IPR022496">
    <property type="entry name" value="T6A_TsaB"/>
</dbReference>
<dbReference type="SUPFAM" id="SSF53067">
    <property type="entry name" value="Actin-like ATPase domain"/>
    <property type="match status" value="2"/>
</dbReference>
<dbReference type="Proteomes" id="UP000076268">
    <property type="component" value="Unassembled WGS sequence"/>
</dbReference>
<dbReference type="STRING" id="1794912.AXX12_13760"/>
<protein>
    <submittedName>
        <fullName evidence="2">tRNA threonylcarbamoyladenosine biosynthesis protein TsaB</fullName>
    </submittedName>
</protein>
<dbReference type="Pfam" id="PF00814">
    <property type="entry name" value="TsaD"/>
    <property type="match status" value="1"/>
</dbReference>
<evidence type="ECO:0000313" key="2">
    <source>
        <dbReference type="EMBL" id="KYZ75228.1"/>
    </source>
</evidence>
<dbReference type="Gene3D" id="3.30.420.40">
    <property type="match status" value="2"/>
</dbReference>
<dbReference type="NCBIfam" id="TIGR03725">
    <property type="entry name" value="T6A_YeaZ"/>
    <property type="match status" value="1"/>
</dbReference>
<dbReference type="CDD" id="cd24032">
    <property type="entry name" value="ASKHA_NBD_TsaB"/>
    <property type="match status" value="1"/>
</dbReference>
<organism evidence="2 3">
    <name type="scientific">Anaerosporomusa subterranea</name>
    <dbReference type="NCBI Taxonomy" id="1794912"/>
    <lineage>
        <taxon>Bacteria</taxon>
        <taxon>Bacillati</taxon>
        <taxon>Bacillota</taxon>
        <taxon>Negativicutes</taxon>
        <taxon>Acetonemataceae</taxon>
        <taxon>Anaerosporomusa</taxon>
    </lineage>
</organism>
<dbReference type="InterPro" id="IPR043129">
    <property type="entry name" value="ATPase_NBD"/>
</dbReference>
<evidence type="ECO:0000313" key="3">
    <source>
        <dbReference type="Proteomes" id="UP000076268"/>
    </source>
</evidence>
<comment type="caution">
    <text evidence="2">The sequence shown here is derived from an EMBL/GenBank/DDBJ whole genome shotgun (WGS) entry which is preliminary data.</text>
</comment>
<evidence type="ECO:0000259" key="1">
    <source>
        <dbReference type="Pfam" id="PF00814"/>
    </source>
</evidence>
<dbReference type="OrthoDB" id="9784166at2"/>
<dbReference type="PANTHER" id="PTHR11735">
    <property type="entry name" value="TRNA N6-ADENOSINE THREONYLCARBAMOYLTRANSFERASE"/>
    <property type="match status" value="1"/>
</dbReference>
<accession>A0A154BNY8</accession>
<reference evidence="2 3" key="1">
    <citation type="submission" date="2016-02" db="EMBL/GenBank/DDBJ databases">
        <title>Anaerosporomusa subterraneum gen. nov., sp. nov., a spore-forming obligate anaerobe isolated from saprolite.</title>
        <authorList>
            <person name="Choi J.K."/>
            <person name="Shah M."/>
            <person name="Yee N."/>
        </authorList>
    </citation>
    <scope>NUCLEOTIDE SEQUENCE [LARGE SCALE GENOMIC DNA]</scope>
    <source>
        <strain evidence="2 3">RU4</strain>
    </source>
</reference>